<name>A0A7X0ZIT6_9LIST</name>
<dbReference type="EMBL" id="JAARPH010000003">
    <property type="protein sequence ID" value="MBC1375985.1"/>
    <property type="molecule type" value="Genomic_DNA"/>
</dbReference>
<proteinExistence type="predicted"/>
<reference evidence="3 4" key="1">
    <citation type="submission" date="2020-03" db="EMBL/GenBank/DDBJ databases">
        <title>Soil Listeria distribution.</title>
        <authorList>
            <person name="Liao J."/>
            <person name="Wiedmann M."/>
        </authorList>
    </citation>
    <scope>NUCLEOTIDE SEQUENCE [LARGE SCALE GENOMIC DNA]</scope>
    <source>
        <strain evidence="2 4">FSL L7-0072</strain>
        <strain evidence="1 3">FSL L7-1699</strain>
    </source>
</reference>
<sequence length="46" mass="5323">MVNSLVIRHYFGMDAEEIDITLYNKNPAIFKIAGFLPNWRITSPPE</sequence>
<protein>
    <submittedName>
        <fullName evidence="2">Uncharacterized protein</fullName>
    </submittedName>
</protein>
<dbReference type="Proteomes" id="UP000518829">
    <property type="component" value="Unassembled WGS sequence"/>
</dbReference>
<evidence type="ECO:0000313" key="4">
    <source>
        <dbReference type="Proteomes" id="UP000558070"/>
    </source>
</evidence>
<gene>
    <name evidence="1" type="ORF">HB839_10655</name>
    <name evidence="2" type="ORF">HCB47_10400</name>
</gene>
<dbReference type="EMBL" id="JAARZO010000003">
    <property type="protein sequence ID" value="MBC2288025.1"/>
    <property type="molecule type" value="Genomic_DNA"/>
</dbReference>
<evidence type="ECO:0000313" key="2">
    <source>
        <dbReference type="EMBL" id="MBC2288025.1"/>
    </source>
</evidence>
<evidence type="ECO:0000313" key="3">
    <source>
        <dbReference type="Proteomes" id="UP000518829"/>
    </source>
</evidence>
<keyword evidence="3" id="KW-1185">Reference proteome</keyword>
<accession>A0A7X0ZIT6</accession>
<organism evidence="2 4">
    <name type="scientific">Listeria farberi</name>
    <dbReference type="NCBI Taxonomy" id="2713500"/>
    <lineage>
        <taxon>Bacteria</taxon>
        <taxon>Bacillati</taxon>
        <taxon>Bacillota</taxon>
        <taxon>Bacilli</taxon>
        <taxon>Bacillales</taxon>
        <taxon>Listeriaceae</taxon>
        <taxon>Listeria</taxon>
    </lineage>
</organism>
<comment type="caution">
    <text evidence="2">The sequence shown here is derived from an EMBL/GenBank/DDBJ whole genome shotgun (WGS) entry which is preliminary data.</text>
</comment>
<dbReference type="RefSeq" id="WP_185319511.1">
    <property type="nucleotide sequence ID" value="NZ_JAARPH010000003.1"/>
</dbReference>
<dbReference type="AlphaFoldDB" id="A0A7X0ZIT6"/>
<evidence type="ECO:0000313" key="1">
    <source>
        <dbReference type="EMBL" id="MBC1375985.1"/>
    </source>
</evidence>
<dbReference type="Proteomes" id="UP000558070">
    <property type="component" value="Unassembled WGS sequence"/>
</dbReference>